<evidence type="ECO:0000313" key="1">
    <source>
        <dbReference type="EMBL" id="EYC50041.1"/>
    </source>
</evidence>
<dbReference type="AlphaFoldDB" id="A0A016XE35"/>
<proteinExistence type="predicted"/>
<comment type="caution">
    <text evidence="1">The sequence shown here is derived from an EMBL/GenBank/DDBJ whole genome shotgun (WGS) entry which is preliminary data.</text>
</comment>
<dbReference type="STRING" id="1458275.AZ34_02415"/>
<evidence type="ECO:0000313" key="2">
    <source>
        <dbReference type="Proteomes" id="UP000023268"/>
    </source>
</evidence>
<dbReference type="Proteomes" id="UP000023268">
    <property type="component" value="Unassembled WGS sequence"/>
</dbReference>
<gene>
    <name evidence="1" type="ORF">AZ34_02415</name>
</gene>
<reference evidence="1 2" key="1">
    <citation type="submission" date="2014-02" db="EMBL/GenBank/DDBJ databases">
        <title>Draft Genome of Hylemonella gracilis isolated from the Niagara River.</title>
        <authorList>
            <person name="Pawlowski D.R."/>
            <person name="Koudelka G.B."/>
        </authorList>
    </citation>
    <scope>NUCLEOTIDE SEQUENCE [LARGE SCALE GENOMIC DNA]</scope>
    <source>
        <strain evidence="1 2">Niagara R</strain>
    </source>
</reference>
<organism evidence="1 2">
    <name type="scientific">Hylemonella gracilis str. Niagara R</name>
    <dbReference type="NCBI Taxonomy" id="1458275"/>
    <lineage>
        <taxon>Bacteria</taxon>
        <taxon>Pseudomonadati</taxon>
        <taxon>Pseudomonadota</taxon>
        <taxon>Betaproteobacteria</taxon>
        <taxon>Burkholderiales</taxon>
        <taxon>Comamonadaceae</taxon>
        <taxon>Hylemonella</taxon>
    </lineage>
</organism>
<sequence>MHLGIDKTTGFVYEGVDQPIHPIATNPYITRAVLIEGEVDWKSLASTISDTQKAKIFREDTFDPVTRTRRGRLYTPSGSGQYVVTPHPSDRPAVSGYHLSGIVPKQLITYFGCSQLLSSPRRGQGMKLVLGTESAYSIWRIVQTEMLTDRSILITLKSLSAFGILPELDLEKIDPTHREAVKQAMDRTLDSAFRETPISVIDQCRNAISVTLARWIAQEKSDTSILSKDLGEVAKAALGLSSPMTAAGRLAEVVAKLHSRGKGNEQHARDLRVPTEEDAQLALDAFGFLLRDIGWAKSGE</sequence>
<accession>A0A016XE35</accession>
<protein>
    <submittedName>
        <fullName evidence="1">Uncharacterized protein</fullName>
    </submittedName>
</protein>
<dbReference type="OrthoDB" id="6388119at2"/>
<dbReference type="eggNOG" id="COG3335">
    <property type="taxonomic scope" value="Bacteria"/>
</dbReference>
<name>A0A016XE35_9BURK</name>
<dbReference type="EMBL" id="JEMG01000001">
    <property type="protein sequence ID" value="EYC50041.1"/>
    <property type="molecule type" value="Genomic_DNA"/>
</dbReference>
<dbReference type="RefSeq" id="WP_035604406.1">
    <property type="nucleotide sequence ID" value="NZ_JEMG01000001.1"/>
</dbReference>